<evidence type="ECO:0000259" key="12">
    <source>
        <dbReference type="Pfam" id="PF21223"/>
    </source>
</evidence>
<accession>A0A7D9ESC6</accession>
<dbReference type="EC" id="3.4.14.10" evidence="3"/>
<name>A0A7D9ESC6_PARCT</name>
<dbReference type="PRINTS" id="PR00723">
    <property type="entry name" value="SUBTILISIN"/>
</dbReference>
<dbReference type="GO" id="GO:0005829">
    <property type="term" value="C:cytosol"/>
    <property type="evidence" value="ECO:0007669"/>
    <property type="project" value="TreeGrafter"/>
</dbReference>
<dbReference type="Pfam" id="PF21316">
    <property type="entry name" value="TPPII_GBD"/>
    <property type="match status" value="1"/>
</dbReference>
<feature type="domain" description="Tripeptidyl-peptidase II galactose-binding" evidence="13">
    <location>
        <begin position="522"/>
        <end position="608"/>
    </location>
</feature>
<evidence type="ECO:0000313" key="15">
    <source>
        <dbReference type="Proteomes" id="UP001152795"/>
    </source>
</evidence>
<proteinExistence type="inferred from homology"/>
<protein>
    <recommendedName>
        <fullName evidence="4">Tripeptidyl-peptidase 2</fullName>
        <ecNumber evidence="3">3.4.14.10</ecNumber>
    </recommendedName>
    <alternativeName>
        <fullName evidence="9">Tripeptidyl aminopeptidase</fullName>
    </alternativeName>
</protein>
<dbReference type="InterPro" id="IPR000209">
    <property type="entry name" value="Peptidase_S8/S53_dom"/>
</dbReference>
<dbReference type="InterPro" id="IPR050131">
    <property type="entry name" value="Peptidase_S8_subtilisin-like"/>
</dbReference>
<organism evidence="14 15">
    <name type="scientific">Paramuricea clavata</name>
    <name type="common">Red gorgonian</name>
    <name type="synonym">Violescent sea-whip</name>
    <dbReference type="NCBI Taxonomy" id="317549"/>
    <lineage>
        <taxon>Eukaryota</taxon>
        <taxon>Metazoa</taxon>
        <taxon>Cnidaria</taxon>
        <taxon>Anthozoa</taxon>
        <taxon>Octocorallia</taxon>
        <taxon>Malacalcyonacea</taxon>
        <taxon>Plexauridae</taxon>
        <taxon>Paramuricea</taxon>
    </lineage>
</organism>
<dbReference type="Gene3D" id="2.60.40.3170">
    <property type="match status" value="1"/>
</dbReference>
<evidence type="ECO:0000256" key="9">
    <source>
        <dbReference type="ARBA" id="ARBA00032232"/>
    </source>
</evidence>
<dbReference type="Gene3D" id="6.10.250.3080">
    <property type="match status" value="1"/>
</dbReference>
<dbReference type="Proteomes" id="UP001152795">
    <property type="component" value="Unassembled WGS sequence"/>
</dbReference>
<comment type="similarity">
    <text evidence="2 10">Belongs to the peptidase S8 family.</text>
</comment>
<dbReference type="AlphaFoldDB" id="A0A7D9ESC6"/>
<dbReference type="SUPFAM" id="SSF52743">
    <property type="entry name" value="Subtilisin-like"/>
    <property type="match status" value="1"/>
</dbReference>
<dbReference type="OrthoDB" id="10256524at2759"/>
<reference evidence="14" key="1">
    <citation type="submission" date="2020-04" db="EMBL/GenBank/DDBJ databases">
        <authorList>
            <person name="Alioto T."/>
            <person name="Alioto T."/>
            <person name="Gomez Garrido J."/>
        </authorList>
    </citation>
    <scope>NUCLEOTIDE SEQUENCE</scope>
    <source>
        <strain evidence="14">A484AB</strain>
    </source>
</reference>
<feature type="non-terminal residue" evidence="14">
    <location>
        <position position="1"/>
    </location>
</feature>
<comment type="caution">
    <text evidence="10">Lacks conserved residue(s) required for the propagation of feature annotation.</text>
</comment>
<dbReference type="GO" id="GO:0008240">
    <property type="term" value="F:tripeptidyl-peptidase activity"/>
    <property type="evidence" value="ECO:0007669"/>
    <property type="project" value="UniProtKB-EC"/>
</dbReference>
<comment type="caution">
    <text evidence="14">The sequence shown here is derived from an EMBL/GenBank/DDBJ whole genome shotgun (WGS) entry which is preliminary data.</text>
</comment>
<keyword evidence="15" id="KW-1185">Reference proteome</keyword>
<dbReference type="InterPro" id="IPR023828">
    <property type="entry name" value="Peptidase_S8_Ser-AS"/>
</dbReference>
<dbReference type="InterPro" id="IPR048383">
    <property type="entry name" value="TPPII_Ig-like-1"/>
</dbReference>
<evidence type="ECO:0000256" key="5">
    <source>
        <dbReference type="ARBA" id="ARBA00022438"/>
    </source>
</evidence>
<feature type="domain" description="Peptidase S8/S53" evidence="11">
    <location>
        <begin position="101"/>
        <end position="366"/>
    </location>
</feature>
<dbReference type="GO" id="GO:0006508">
    <property type="term" value="P:proteolysis"/>
    <property type="evidence" value="ECO:0007669"/>
    <property type="project" value="UniProtKB-KW"/>
</dbReference>
<evidence type="ECO:0000256" key="6">
    <source>
        <dbReference type="ARBA" id="ARBA00022670"/>
    </source>
</evidence>
<comment type="catalytic activity">
    <reaction evidence="1">
        <text>Release of an N-terminal tripeptide from a polypeptide.</text>
        <dbReference type="EC" id="3.4.14.10"/>
    </reaction>
</comment>
<dbReference type="InterPro" id="IPR048384">
    <property type="entry name" value="TPPII_GBD"/>
</dbReference>
<dbReference type="PROSITE" id="PS00138">
    <property type="entry name" value="SUBTILASE_SER"/>
    <property type="match status" value="1"/>
</dbReference>
<dbReference type="InterPro" id="IPR036852">
    <property type="entry name" value="Peptidase_S8/S53_dom_sf"/>
</dbReference>
<keyword evidence="6" id="KW-0645">Protease</keyword>
<gene>
    <name evidence="14" type="ORF">PACLA_8A028397</name>
</gene>
<dbReference type="InterPro" id="IPR046940">
    <property type="entry name" value="TPPII_Ig-like_sf"/>
</dbReference>
<feature type="domain" description="Tripeptidyl-peptidase II first Ig-like" evidence="12">
    <location>
        <begin position="388"/>
        <end position="502"/>
    </location>
</feature>
<keyword evidence="5" id="KW-0031">Aminopeptidase</keyword>
<evidence type="ECO:0000256" key="3">
    <source>
        <dbReference type="ARBA" id="ARBA00012462"/>
    </source>
</evidence>
<dbReference type="GO" id="GO:0004252">
    <property type="term" value="F:serine-type endopeptidase activity"/>
    <property type="evidence" value="ECO:0007669"/>
    <property type="project" value="InterPro"/>
</dbReference>
<keyword evidence="8" id="KW-0720">Serine protease</keyword>
<dbReference type="GO" id="GO:0004177">
    <property type="term" value="F:aminopeptidase activity"/>
    <property type="evidence" value="ECO:0007669"/>
    <property type="project" value="UniProtKB-KW"/>
</dbReference>
<evidence type="ECO:0000256" key="1">
    <source>
        <dbReference type="ARBA" id="ARBA00001910"/>
    </source>
</evidence>
<dbReference type="PROSITE" id="PS51892">
    <property type="entry name" value="SUBTILASE"/>
    <property type="match status" value="1"/>
</dbReference>
<evidence type="ECO:0000256" key="4">
    <source>
        <dbReference type="ARBA" id="ARBA00020244"/>
    </source>
</evidence>
<evidence type="ECO:0000256" key="2">
    <source>
        <dbReference type="ARBA" id="ARBA00011073"/>
    </source>
</evidence>
<dbReference type="InterPro" id="IPR015500">
    <property type="entry name" value="Peptidase_S8_subtilisin-rel"/>
</dbReference>
<dbReference type="EMBL" id="CACRXK020009432">
    <property type="protein sequence ID" value="CAB4017177.1"/>
    <property type="molecule type" value="Genomic_DNA"/>
</dbReference>
<evidence type="ECO:0000259" key="13">
    <source>
        <dbReference type="Pfam" id="PF21316"/>
    </source>
</evidence>
<sequence>KQEKEEQWDPDHRKLTAKVVKKVPTDVPQTHEEKEQKEELEAQVEVLGMLEKKYENVGPVFDCIVFDDGTTWRVCVDTSETGDLANCKLLKTFRESGEFDTFGTKDMMNYSVNVYEDGNVLSIVTDSGSHGTHVACIAAGYFPDKPECNGIAPGAQILSIKIGDTRLGSMETASSMIRGLIEAVKNNCDLINMSYGEAAHWTNSGCVINRMNEIVDKHGIIFVSSAGNNGPALSTVGAPGGVASSVIGVGAYVSPDMMETEYSLLERMPGMQYTWSSRGPATDGSLGVSISAPGGAIASVPNWTLSGSQLMNGTSMASPNACGAIALLLSGLKEKGVKYSPHSIRRCLENAGSLVNGIDRFTIGHGLVQVDKTFDLANLNNDVPDRELRYKVNCGNGTRGIHLREYHETLKASNKIISIEPKYMDHVDNDVRISLNLRITLVSSASWLVCPKVLLLMNKERSFSVNINPTGLAPGHHYAEVSGFDSQDLKRGKLFKVPVSIIIPTRISDDSPVAWTARDIKFKPGDVHRTFFTVPPGVTWAELTVTSPSSENGSKFKIHAVQILPLKSFKCHMFSRFMELSANSNVTHSFAVEAGVTLEVCIANWWANSEESSINASLSFHGVEPSLKVVTMHSSQEIQRLDVRCAMASQEISPTVNLNSYCQPLR</sequence>
<evidence type="ECO:0000256" key="7">
    <source>
        <dbReference type="ARBA" id="ARBA00022801"/>
    </source>
</evidence>
<dbReference type="FunFam" id="3.40.50.200:FF:000003">
    <property type="entry name" value="Tripeptidyl peptidase 2"/>
    <property type="match status" value="1"/>
</dbReference>
<evidence type="ECO:0000256" key="8">
    <source>
        <dbReference type="ARBA" id="ARBA00022825"/>
    </source>
</evidence>
<dbReference type="Pfam" id="PF00082">
    <property type="entry name" value="Peptidase_S8"/>
    <property type="match status" value="1"/>
</dbReference>
<evidence type="ECO:0000259" key="11">
    <source>
        <dbReference type="Pfam" id="PF00082"/>
    </source>
</evidence>
<evidence type="ECO:0000313" key="14">
    <source>
        <dbReference type="EMBL" id="CAB4017177.1"/>
    </source>
</evidence>
<dbReference type="PANTHER" id="PTHR43806:SF14">
    <property type="entry name" value="TRIPEPTIDYL-PEPTIDASE 2"/>
    <property type="match status" value="1"/>
</dbReference>
<evidence type="ECO:0000256" key="10">
    <source>
        <dbReference type="PROSITE-ProRule" id="PRU01240"/>
    </source>
</evidence>
<dbReference type="Gene3D" id="3.40.50.200">
    <property type="entry name" value="Peptidase S8/S53 domain"/>
    <property type="match status" value="1"/>
</dbReference>
<keyword evidence="7" id="KW-0378">Hydrolase</keyword>
<dbReference type="PANTHER" id="PTHR43806">
    <property type="entry name" value="PEPTIDASE S8"/>
    <property type="match status" value="1"/>
</dbReference>
<dbReference type="Pfam" id="PF21223">
    <property type="entry name" value="TPPII_Ig-like-1"/>
    <property type="match status" value="1"/>
</dbReference>